<dbReference type="SUPFAM" id="SSF53649">
    <property type="entry name" value="Alkaline phosphatase-like"/>
    <property type="match status" value="1"/>
</dbReference>
<evidence type="ECO:0000256" key="1">
    <source>
        <dbReference type="ARBA" id="ARBA00012647"/>
    </source>
</evidence>
<feature type="binding site" evidence="4">
    <location>
        <position position="346"/>
    </location>
    <ligand>
        <name>Mg(2+)</name>
        <dbReference type="ChEBI" id="CHEBI:18420"/>
    </ligand>
</feature>
<feature type="binding site" evidence="4">
    <location>
        <position position="84"/>
    </location>
    <ligand>
        <name>Zn(2+)</name>
        <dbReference type="ChEBI" id="CHEBI:29105"/>
        <label>2</label>
    </ligand>
</feature>
<reference evidence="7 8" key="1">
    <citation type="submission" date="2018-11" db="EMBL/GenBank/DDBJ databases">
        <authorList>
            <consortium name="Pathogen Informatics"/>
        </authorList>
    </citation>
    <scope>NUCLEOTIDE SEQUENCE [LARGE SCALE GENOMIC DNA]</scope>
    <source>
        <strain evidence="7 8">NST_G2</strain>
    </source>
</reference>
<evidence type="ECO:0000256" key="6">
    <source>
        <dbReference type="SAM" id="SignalP"/>
    </source>
</evidence>
<keyword evidence="4" id="KW-0479">Metal-binding</keyword>
<dbReference type="GO" id="GO:0046872">
    <property type="term" value="F:metal ion binding"/>
    <property type="evidence" value="ECO:0007669"/>
    <property type="project" value="UniProtKB-KW"/>
</dbReference>
<dbReference type="CDD" id="cd16012">
    <property type="entry name" value="ALP"/>
    <property type="match status" value="1"/>
</dbReference>
<feature type="binding site" evidence="4">
    <location>
        <position position="351"/>
    </location>
    <ligand>
        <name>Zn(2+)</name>
        <dbReference type="ChEBI" id="CHEBI:29105"/>
        <label>2</label>
    </ligand>
</feature>
<keyword evidence="4" id="KW-0862">Zinc</keyword>
<evidence type="ECO:0000256" key="4">
    <source>
        <dbReference type="PIRSR" id="PIRSR601952-2"/>
    </source>
</evidence>
<dbReference type="PANTHER" id="PTHR11596">
    <property type="entry name" value="ALKALINE PHOSPHATASE"/>
    <property type="match status" value="1"/>
</dbReference>
<feature type="binding site" evidence="4">
    <location>
        <position position="84"/>
    </location>
    <ligand>
        <name>Mg(2+)</name>
        <dbReference type="ChEBI" id="CHEBI:18420"/>
    </ligand>
</feature>
<dbReference type="PRINTS" id="PR00113">
    <property type="entry name" value="ALKPHPHTASE"/>
</dbReference>
<dbReference type="Pfam" id="PF00245">
    <property type="entry name" value="Alk_phosphatase"/>
    <property type="match status" value="1"/>
</dbReference>
<dbReference type="InterPro" id="IPR001952">
    <property type="entry name" value="Alkaline_phosphatase"/>
</dbReference>
<proteinExistence type="inferred from homology"/>
<dbReference type="Gene3D" id="3.40.720.10">
    <property type="entry name" value="Alkaline Phosphatase, subunit A"/>
    <property type="match status" value="1"/>
</dbReference>
<keyword evidence="6" id="KW-0732">Signal</keyword>
<feature type="binding site" evidence="4">
    <location>
        <position position="472"/>
    </location>
    <ligand>
        <name>Zn(2+)</name>
        <dbReference type="ChEBI" id="CHEBI:29105"/>
        <label>2</label>
    </ligand>
</feature>
<comment type="cofactor">
    <cofactor evidence="4">
        <name>Zn(2+)</name>
        <dbReference type="ChEBI" id="CHEBI:29105"/>
    </cofactor>
    <text evidence="4">Binds 2 Zn(2+) ions.</text>
</comment>
<dbReference type="EMBL" id="UYSU01032855">
    <property type="protein sequence ID" value="VDL90788.1"/>
    <property type="molecule type" value="Genomic_DNA"/>
</dbReference>
<feature type="binding site" evidence="4">
    <location>
        <position position="392"/>
    </location>
    <ligand>
        <name>Zn(2+)</name>
        <dbReference type="ChEBI" id="CHEBI:29105"/>
        <label>2</label>
    </ligand>
</feature>
<sequence length="539" mass="59661">MIKRDRDKEGQIMISLLLFYVLLSAMVCPLQSLSEPVWPILTEEISPKYWEQQAREGFATAKKTLPEMAEGAKKAKNVILFLGDGMGLPTVSAGRFFADEKAHTGKPVKFSFEDWDFNTVARTYDLETMVTDSASTKTRTGMLGLTGAIKVKECVAYSDSVKTISVLESAAKAGKATGIVTNARVTHASPAGAFGHSAFRDWESDSDIVRDGKKSSDCMDLAQQLALRNFDINVILGGGQKKFYPKEYALPIDSSIKGERSDGKVLPSLWLKAQKEKGRKAKYAGTRDEFKSINTKQTDYLLGLLAASHLPYVLDRQTGEPSLTDLTTKAIEILQHNPKGFFLFVEGGRIDHAHHANKAKQALVELLEMKEAIEKAVSMVNLEETLIILTADHSHAFELVGQPSRFESLLLRDKGYGPQVKDNKSMLPLFYMNGPGAKINENRANLSEIPDETLQNKDFVQQALVPLPWATHGGDDVGVYAIGPFSWMFHRTVDNTFIAQVMKYALCLEPYASEIHCNTIGQQPSLCVILAFLLLVFRS</sequence>
<feature type="binding site" evidence="4">
    <location>
        <position position="355"/>
    </location>
    <ligand>
        <name>Zn(2+)</name>
        <dbReference type="ChEBI" id="CHEBI:29105"/>
        <label>2</label>
    </ligand>
</feature>
<dbReference type="InterPro" id="IPR017850">
    <property type="entry name" value="Alkaline_phosphatase_core_sf"/>
</dbReference>
<feature type="binding site" evidence="4">
    <location>
        <position position="187"/>
    </location>
    <ligand>
        <name>Mg(2+)</name>
        <dbReference type="ChEBI" id="CHEBI:18420"/>
    </ligand>
</feature>
<evidence type="ECO:0000256" key="5">
    <source>
        <dbReference type="RuleBase" id="RU003946"/>
    </source>
</evidence>
<dbReference type="STRING" id="70667.A0A3P7CDD7"/>
<keyword evidence="8" id="KW-1185">Reference proteome</keyword>
<comment type="cofactor">
    <cofactor evidence="4">
        <name>Mg(2+)</name>
        <dbReference type="ChEBI" id="CHEBI:18420"/>
    </cofactor>
    <text evidence="4">Binds 1 Mg(2+) ion.</text>
</comment>
<dbReference type="PANTHER" id="PTHR11596:SF5">
    <property type="entry name" value="ALKALINE PHOSPHATASE"/>
    <property type="match status" value="1"/>
</dbReference>
<organism evidence="7 8">
    <name type="scientific">Schistocephalus solidus</name>
    <name type="common">Tapeworm</name>
    <dbReference type="NCBI Taxonomy" id="70667"/>
    <lineage>
        <taxon>Eukaryota</taxon>
        <taxon>Metazoa</taxon>
        <taxon>Spiralia</taxon>
        <taxon>Lophotrochozoa</taxon>
        <taxon>Platyhelminthes</taxon>
        <taxon>Cestoda</taxon>
        <taxon>Eucestoda</taxon>
        <taxon>Diphyllobothriidea</taxon>
        <taxon>Diphyllobothriidae</taxon>
        <taxon>Schistocephalus</taxon>
    </lineage>
</organism>
<dbReference type="SMART" id="SM00098">
    <property type="entry name" value="alkPPc"/>
    <property type="match status" value="1"/>
</dbReference>
<evidence type="ECO:0000256" key="3">
    <source>
        <dbReference type="PIRSR" id="PIRSR601952-1"/>
    </source>
</evidence>
<feature type="chain" id="PRO_5018195866" description="alkaline phosphatase" evidence="6">
    <location>
        <begin position="33"/>
        <end position="539"/>
    </location>
</feature>
<dbReference type="AlphaFoldDB" id="A0A3P7CDD7"/>
<dbReference type="Proteomes" id="UP000275846">
    <property type="component" value="Unassembled WGS sequence"/>
</dbReference>
<feature type="signal peptide" evidence="6">
    <location>
        <begin position="1"/>
        <end position="32"/>
    </location>
</feature>
<evidence type="ECO:0000256" key="2">
    <source>
        <dbReference type="ARBA" id="ARBA00022553"/>
    </source>
</evidence>
<dbReference type="EC" id="3.1.3.1" evidence="1"/>
<feature type="binding site" evidence="4">
    <location>
        <position position="393"/>
    </location>
    <ligand>
        <name>Zn(2+)</name>
        <dbReference type="ChEBI" id="CHEBI:29105"/>
        <label>2</label>
    </ligand>
</feature>
<feature type="binding site" evidence="4">
    <location>
        <position position="189"/>
    </location>
    <ligand>
        <name>Mg(2+)</name>
        <dbReference type="ChEBI" id="CHEBI:18420"/>
    </ligand>
</feature>
<name>A0A3P7CDD7_SCHSO</name>
<protein>
    <recommendedName>
        <fullName evidence="1">alkaline phosphatase</fullName>
        <ecNumber evidence="1">3.1.3.1</ecNumber>
    </recommendedName>
</protein>
<gene>
    <name evidence="7" type="ORF">SSLN_LOCUS4403</name>
</gene>
<dbReference type="GO" id="GO:0004035">
    <property type="term" value="F:alkaline phosphatase activity"/>
    <property type="evidence" value="ECO:0007669"/>
    <property type="project" value="UniProtKB-EC"/>
</dbReference>
<evidence type="ECO:0000313" key="7">
    <source>
        <dbReference type="EMBL" id="VDL90788.1"/>
    </source>
</evidence>
<dbReference type="OrthoDB" id="5818554at2759"/>
<keyword evidence="2" id="KW-0597">Phosphoprotein</keyword>
<evidence type="ECO:0000313" key="8">
    <source>
        <dbReference type="Proteomes" id="UP000275846"/>
    </source>
</evidence>
<keyword evidence="4" id="KW-0460">Magnesium</keyword>
<accession>A0A3P7CDD7</accession>
<feature type="active site" description="Phosphoserine intermediate" evidence="3">
    <location>
        <position position="133"/>
    </location>
</feature>
<comment type="similarity">
    <text evidence="5">Belongs to the alkaline phosphatase family.</text>
</comment>